<organism evidence="2 3">
    <name type="scientific">Amniculicola lignicola CBS 123094</name>
    <dbReference type="NCBI Taxonomy" id="1392246"/>
    <lineage>
        <taxon>Eukaryota</taxon>
        <taxon>Fungi</taxon>
        <taxon>Dikarya</taxon>
        <taxon>Ascomycota</taxon>
        <taxon>Pezizomycotina</taxon>
        <taxon>Dothideomycetes</taxon>
        <taxon>Pleosporomycetidae</taxon>
        <taxon>Pleosporales</taxon>
        <taxon>Amniculicolaceae</taxon>
        <taxon>Amniculicola</taxon>
    </lineage>
</organism>
<dbReference type="AlphaFoldDB" id="A0A6A5WGI0"/>
<accession>A0A6A5WGI0</accession>
<feature type="region of interest" description="Disordered" evidence="1">
    <location>
        <begin position="50"/>
        <end position="86"/>
    </location>
</feature>
<sequence length="115" mass="12909">MVGSGDVHFPFFPIAVFFCPLFFPRPCLPVRLNPCRYQIHFAIQSPSPPPYIHQPLTPSSHPRISSRNQYQQNPADAPAIKTLNPQSSYAPQDLRSRVTFACPERVGIAGTKKFT</sequence>
<proteinExistence type="predicted"/>
<name>A0A6A5WGI0_9PLEO</name>
<protein>
    <submittedName>
        <fullName evidence="2">Uncharacterized protein</fullName>
    </submittedName>
</protein>
<dbReference type="Proteomes" id="UP000799779">
    <property type="component" value="Unassembled WGS sequence"/>
</dbReference>
<gene>
    <name evidence="2" type="ORF">P154DRAFT_522009</name>
</gene>
<evidence type="ECO:0000313" key="2">
    <source>
        <dbReference type="EMBL" id="KAF2001010.1"/>
    </source>
</evidence>
<dbReference type="EMBL" id="ML977585">
    <property type="protein sequence ID" value="KAF2001010.1"/>
    <property type="molecule type" value="Genomic_DNA"/>
</dbReference>
<evidence type="ECO:0000256" key="1">
    <source>
        <dbReference type="SAM" id="MobiDB-lite"/>
    </source>
</evidence>
<keyword evidence="3" id="KW-1185">Reference proteome</keyword>
<feature type="compositionally biased region" description="Polar residues" evidence="1">
    <location>
        <begin position="56"/>
        <end position="74"/>
    </location>
</feature>
<reference evidence="2" key="1">
    <citation type="journal article" date="2020" name="Stud. Mycol.">
        <title>101 Dothideomycetes genomes: a test case for predicting lifestyles and emergence of pathogens.</title>
        <authorList>
            <person name="Haridas S."/>
            <person name="Albert R."/>
            <person name="Binder M."/>
            <person name="Bloem J."/>
            <person name="Labutti K."/>
            <person name="Salamov A."/>
            <person name="Andreopoulos B."/>
            <person name="Baker S."/>
            <person name="Barry K."/>
            <person name="Bills G."/>
            <person name="Bluhm B."/>
            <person name="Cannon C."/>
            <person name="Castanera R."/>
            <person name="Culley D."/>
            <person name="Daum C."/>
            <person name="Ezra D."/>
            <person name="Gonzalez J."/>
            <person name="Henrissat B."/>
            <person name="Kuo A."/>
            <person name="Liang C."/>
            <person name="Lipzen A."/>
            <person name="Lutzoni F."/>
            <person name="Magnuson J."/>
            <person name="Mondo S."/>
            <person name="Nolan M."/>
            <person name="Ohm R."/>
            <person name="Pangilinan J."/>
            <person name="Park H.-J."/>
            <person name="Ramirez L."/>
            <person name="Alfaro M."/>
            <person name="Sun H."/>
            <person name="Tritt A."/>
            <person name="Yoshinaga Y."/>
            <person name="Zwiers L.-H."/>
            <person name="Turgeon B."/>
            <person name="Goodwin S."/>
            <person name="Spatafora J."/>
            <person name="Crous P."/>
            <person name="Grigoriev I."/>
        </authorList>
    </citation>
    <scope>NUCLEOTIDE SEQUENCE</scope>
    <source>
        <strain evidence="2">CBS 123094</strain>
    </source>
</reference>
<evidence type="ECO:0000313" key="3">
    <source>
        <dbReference type="Proteomes" id="UP000799779"/>
    </source>
</evidence>